<proteinExistence type="predicted"/>
<name>A0A426YDC3_ENSVE</name>
<dbReference type="AlphaFoldDB" id="A0A426YDC3"/>
<organism evidence="1 2">
    <name type="scientific">Ensete ventricosum</name>
    <name type="common">Abyssinian banana</name>
    <name type="synonym">Musa ensete</name>
    <dbReference type="NCBI Taxonomy" id="4639"/>
    <lineage>
        <taxon>Eukaryota</taxon>
        <taxon>Viridiplantae</taxon>
        <taxon>Streptophyta</taxon>
        <taxon>Embryophyta</taxon>
        <taxon>Tracheophyta</taxon>
        <taxon>Spermatophyta</taxon>
        <taxon>Magnoliopsida</taxon>
        <taxon>Liliopsida</taxon>
        <taxon>Zingiberales</taxon>
        <taxon>Musaceae</taxon>
        <taxon>Ensete</taxon>
    </lineage>
</organism>
<dbReference type="Proteomes" id="UP000287651">
    <property type="component" value="Unassembled WGS sequence"/>
</dbReference>
<evidence type="ECO:0000313" key="1">
    <source>
        <dbReference type="EMBL" id="RRT49696.1"/>
    </source>
</evidence>
<protein>
    <submittedName>
        <fullName evidence="1">Uncharacterized protein</fullName>
    </submittedName>
</protein>
<comment type="caution">
    <text evidence="1">The sequence shown here is derived from an EMBL/GenBank/DDBJ whole genome shotgun (WGS) entry which is preliminary data.</text>
</comment>
<reference evidence="1 2" key="1">
    <citation type="journal article" date="2014" name="Agronomy (Basel)">
        <title>A Draft Genome Sequence for Ensete ventricosum, the Drought-Tolerant Tree Against Hunger.</title>
        <authorList>
            <person name="Harrison J."/>
            <person name="Moore K.A."/>
            <person name="Paszkiewicz K."/>
            <person name="Jones T."/>
            <person name="Grant M."/>
            <person name="Ambacheew D."/>
            <person name="Muzemil S."/>
            <person name="Studholme D.J."/>
        </authorList>
    </citation>
    <scope>NUCLEOTIDE SEQUENCE [LARGE SCALE GENOMIC DNA]</scope>
</reference>
<gene>
    <name evidence="1" type="ORF">B296_00044273</name>
</gene>
<evidence type="ECO:0000313" key="2">
    <source>
        <dbReference type="Proteomes" id="UP000287651"/>
    </source>
</evidence>
<accession>A0A426YDC3</accession>
<sequence length="109" mass="11859">MQYLIRRGARSVIMSCPTLWAGEAPTGARVMVLDCPSRNSGSIAVVLSSRAAALADLGAADALVAMRSFFNVDSVVTTRQLMEMRKNYFVPLELNSMRSSLESILTTPF</sequence>
<dbReference type="EMBL" id="AMZH03013178">
    <property type="protein sequence ID" value="RRT49696.1"/>
    <property type="molecule type" value="Genomic_DNA"/>
</dbReference>